<evidence type="ECO:0000313" key="2">
    <source>
        <dbReference type="Proteomes" id="UP000003165"/>
    </source>
</evidence>
<dbReference type="AlphaFoldDB" id="B9Z8V4"/>
<protein>
    <submittedName>
        <fullName evidence="1">Uncharacterized protein</fullName>
    </submittedName>
</protein>
<accession>B9Z8V4</accession>
<organism evidence="1 2">
    <name type="scientific">Pseudogulbenkiania ferrooxidans 2002</name>
    <dbReference type="NCBI Taxonomy" id="279714"/>
    <lineage>
        <taxon>Bacteria</taxon>
        <taxon>Pseudomonadati</taxon>
        <taxon>Pseudomonadota</taxon>
        <taxon>Betaproteobacteria</taxon>
        <taxon>Neisseriales</taxon>
        <taxon>Chromobacteriaceae</taxon>
        <taxon>Pseudogulbenkiania</taxon>
    </lineage>
</organism>
<keyword evidence="2" id="KW-1185">Reference proteome</keyword>
<proteinExistence type="predicted"/>
<reference evidence="1 2" key="1">
    <citation type="submission" date="2009-02" db="EMBL/GenBank/DDBJ databases">
        <title>Sequencing of the draft genome and assembly of Lutiella nitroferrum 2002.</title>
        <authorList>
            <consortium name="US DOE Joint Genome Institute (JGI-PGF)"/>
            <person name="Lucas S."/>
            <person name="Copeland A."/>
            <person name="Lapidus A."/>
            <person name="Glavina del Rio T."/>
            <person name="Tice H."/>
            <person name="Bruce D."/>
            <person name="Goodwin L."/>
            <person name="Pitluck S."/>
            <person name="Larimer F."/>
            <person name="Land M.L."/>
            <person name="Hauser L."/>
            <person name="Coates J.D."/>
        </authorList>
    </citation>
    <scope>NUCLEOTIDE SEQUENCE [LARGE SCALE GENOMIC DNA]</scope>
    <source>
        <strain evidence="1 2">2002</strain>
    </source>
</reference>
<dbReference type="EMBL" id="ACIS01000015">
    <property type="protein sequence ID" value="EEG06773.1"/>
    <property type="molecule type" value="Genomic_DNA"/>
</dbReference>
<gene>
    <name evidence="1" type="ORF">FuraDRAFT_3791</name>
</gene>
<dbReference type="Proteomes" id="UP000003165">
    <property type="component" value="Unassembled WGS sequence"/>
</dbReference>
<comment type="caution">
    <text evidence="1">The sequence shown here is derived from an EMBL/GenBank/DDBJ whole genome shotgun (WGS) entry which is preliminary data.</text>
</comment>
<sequence>MLTRYRWYRIQFPRSNVDLNGILASRPLTQNASFGFLRVEGVIGSPKFRFLWRTKIVVTRLDDEGTPSYEEVASVSFTDFVIIVVGGVTFLRIENPGRNIRDLLNALESIVGFGFTSKPLTFDKVKPTSVFEHVEVTKLVGLKVIGAVIDEDLVARMEFASKQGMIVENMKLLDGLRYKVDCAVFELIYEGIRGQVTFASSGVVKISGQLAPRLVHLIEQDLPKLV</sequence>
<evidence type="ECO:0000313" key="1">
    <source>
        <dbReference type="EMBL" id="EEG06773.1"/>
    </source>
</evidence>
<dbReference type="RefSeq" id="WP_008955808.1">
    <property type="nucleotide sequence ID" value="NZ_ACIS01000015.1"/>
</dbReference>
<name>B9Z8V4_9NEIS</name>